<gene>
    <name evidence="11" type="primary">aroC</name>
    <name evidence="13" type="ORF">EJ104_09700</name>
</gene>
<feature type="binding site" evidence="11">
    <location>
        <begin position="246"/>
        <end position="247"/>
    </location>
    <ligand>
        <name>FMN</name>
        <dbReference type="ChEBI" id="CHEBI:58210"/>
    </ligand>
</feature>
<dbReference type="InterPro" id="IPR020541">
    <property type="entry name" value="Chorismate_synthase_CS"/>
</dbReference>
<keyword evidence="7 11" id="KW-0274">FAD</keyword>
<evidence type="ECO:0000313" key="14">
    <source>
        <dbReference type="Proteomes" id="UP000277766"/>
    </source>
</evidence>
<accession>A0A431VRH2</accession>
<keyword evidence="6 11" id="KW-0288">FMN</keyword>
<evidence type="ECO:0000256" key="12">
    <source>
        <dbReference type="RuleBase" id="RU000605"/>
    </source>
</evidence>
<dbReference type="EMBL" id="RXPE01000021">
    <property type="protein sequence ID" value="RTR25817.1"/>
    <property type="molecule type" value="Genomic_DNA"/>
</dbReference>
<organism evidence="13 14">
    <name type="scientific">Deinococcus radiophilus</name>
    <dbReference type="NCBI Taxonomy" id="32062"/>
    <lineage>
        <taxon>Bacteria</taxon>
        <taxon>Thermotogati</taxon>
        <taxon>Deinococcota</taxon>
        <taxon>Deinococci</taxon>
        <taxon>Deinococcales</taxon>
        <taxon>Deinococcaceae</taxon>
        <taxon>Deinococcus</taxon>
    </lineage>
</organism>
<evidence type="ECO:0000256" key="1">
    <source>
        <dbReference type="ARBA" id="ARBA00005044"/>
    </source>
</evidence>
<dbReference type="GO" id="GO:0008652">
    <property type="term" value="P:amino acid biosynthetic process"/>
    <property type="evidence" value="ECO:0007669"/>
    <property type="project" value="UniProtKB-KW"/>
</dbReference>
<feature type="binding site" evidence="11">
    <location>
        <begin position="128"/>
        <end position="130"/>
    </location>
    <ligand>
        <name>FMN</name>
        <dbReference type="ChEBI" id="CHEBI:58210"/>
    </ligand>
</feature>
<dbReference type="PIRSF" id="PIRSF001456">
    <property type="entry name" value="Chorismate_synth"/>
    <property type="match status" value="1"/>
</dbReference>
<evidence type="ECO:0000256" key="11">
    <source>
        <dbReference type="HAMAP-Rule" id="MF_00300"/>
    </source>
</evidence>
<dbReference type="GO" id="GO:0005829">
    <property type="term" value="C:cytosol"/>
    <property type="evidence" value="ECO:0007669"/>
    <property type="project" value="TreeGrafter"/>
</dbReference>
<dbReference type="NCBIfam" id="TIGR00033">
    <property type="entry name" value="aroC"/>
    <property type="match status" value="1"/>
</dbReference>
<dbReference type="AlphaFoldDB" id="A0A431VRH2"/>
<feature type="binding site" evidence="11">
    <location>
        <position position="45"/>
    </location>
    <ligand>
        <name>NADP(+)</name>
        <dbReference type="ChEBI" id="CHEBI:58349"/>
    </ligand>
</feature>
<keyword evidence="10 11" id="KW-0456">Lyase</keyword>
<evidence type="ECO:0000256" key="3">
    <source>
        <dbReference type="ARBA" id="ARBA00013036"/>
    </source>
</evidence>
<dbReference type="GO" id="GO:0004107">
    <property type="term" value="F:chorismate synthase activity"/>
    <property type="evidence" value="ECO:0007669"/>
    <property type="project" value="UniProtKB-UniRule"/>
</dbReference>
<keyword evidence="9 11" id="KW-0057">Aromatic amino acid biosynthesis</keyword>
<comment type="subunit">
    <text evidence="11">Homotetramer.</text>
</comment>
<comment type="function">
    <text evidence="11">Catalyzes the anti-1,4-elimination of the C-3 phosphate and the C-6 proR hydrogen from 5-enolpyruvylshikimate-3-phosphate (EPSP) to yield chorismate, which is the branch point compound that serves as the starting substrate for the three terminal pathways of aromatic amino acid biosynthesis. This reaction introduces a second double bond into the aromatic ring system.</text>
</comment>
<comment type="catalytic activity">
    <reaction evidence="11 12">
        <text>5-O-(1-carboxyvinyl)-3-phosphoshikimate = chorismate + phosphate</text>
        <dbReference type="Rhea" id="RHEA:21020"/>
        <dbReference type="ChEBI" id="CHEBI:29748"/>
        <dbReference type="ChEBI" id="CHEBI:43474"/>
        <dbReference type="ChEBI" id="CHEBI:57701"/>
        <dbReference type="EC" id="4.2.3.5"/>
    </reaction>
</comment>
<dbReference type="PANTHER" id="PTHR21085">
    <property type="entry name" value="CHORISMATE SYNTHASE"/>
    <property type="match status" value="1"/>
</dbReference>
<evidence type="ECO:0000256" key="10">
    <source>
        <dbReference type="ARBA" id="ARBA00023239"/>
    </source>
</evidence>
<dbReference type="InterPro" id="IPR000453">
    <property type="entry name" value="Chorismate_synth"/>
</dbReference>
<dbReference type="SUPFAM" id="SSF103263">
    <property type="entry name" value="Chorismate synthase, AroC"/>
    <property type="match status" value="1"/>
</dbReference>
<feature type="binding site" evidence="11">
    <location>
        <position position="39"/>
    </location>
    <ligand>
        <name>NADP(+)</name>
        <dbReference type="ChEBI" id="CHEBI:58349"/>
    </ligand>
</feature>
<dbReference type="Proteomes" id="UP000277766">
    <property type="component" value="Unassembled WGS sequence"/>
</dbReference>
<keyword evidence="4 11" id="KW-0028">Amino-acid biosynthesis</keyword>
<comment type="similarity">
    <text evidence="2 11 12">Belongs to the chorismate synthase family.</text>
</comment>
<dbReference type="InterPro" id="IPR035904">
    <property type="entry name" value="Chorismate_synth_AroC_sf"/>
</dbReference>
<dbReference type="HAMAP" id="MF_00300">
    <property type="entry name" value="Chorismate_synth"/>
    <property type="match status" value="1"/>
</dbReference>
<dbReference type="Gene3D" id="3.60.150.10">
    <property type="entry name" value="Chorismate synthase AroC"/>
    <property type="match status" value="1"/>
</dbReference>
<dbReference type="OrthoDB" id="9771806at2"/>
<evidence type="ECO:0000256" key="4">
    <source>
        <dbReference type="ARBA" id="ARBA00022605"/>
    </source>
</evidence>
<evidence type="ECO:0000256" key="9">
    <source>
        <dbReference type="ARBA" id="ARBA00023141"/>
    </source>
</evidence>
<comment type="pathway">
    <text evidence="1 11 12">Metabolic intermediate biosynthesis; chorismate biosynthesis; chorismate from D-erythrose 4-phosphate and phosphoenolpyruvate: step 7/7.</text>
</comment>
<dbReference type="PROSITE" id="PS00787">
    <property type="entry name" value="CHORISMATE_SYNTHASE_1"/>
    <property type="match status" value="1"/>
</dbReference>
<feature type="binding site" evidence="11">
    <location>
        <begin position="306"/>
        <end position="310"/>
    </location>
    <ligand>
        <name>FMN</name>
        <dbReference type="ChEBI" id="CHEBI:58210"/>
    </ligand>
</feature>
<dbReference type="UniPathway" id="UPA00053">
    <property type="reaction ID" value="UER00090"/>
</dbReference>
<proteinExistence type="inferred from homology"/>
<evidence type="ECO:0000256" key="8">
    <source>
        <dbReference type="ARBA" id="ARBA00022857"/>
    </source>
</evidence>
<dbReference type="CDD" id="cd07304">
    <property type="entry name" value="Chorismate_synthase"/>
    <property type="match status" value="1"/>
</dbReference>
<dbReference type="RefSeq" id="WP_126352531.1">
    <property type="nucleotide sequence ID" value="NZ_RXPE01000021.1"/>
</dbReference>
<dbReference type="NCBIfam" id="NF003793">
    <property type="entry name" value="PRK05382.1"/>
    <property type="match status" value="1"/>
</dbReference>
<dbReference type="EC" id="4.2.3.5" evidence="3 11"/>
<evidence type="ECO:0000256" key="7">
    <source>
        <dbReference type="ARBA" id="ARBA00022827"/>
    </source>
</evidence>
<dbReference type="GO" id="GO:0010181">
    <property type="term" value="F:FMN binding"/>
    <property type="evidence" value="ECO:0007669"/>
    <property type="project" value="TreeGrafter"/>
</dbReference>
<keyword evidence="8 11" id="KW-0521">NADP</keyword>
<evidence type="ECO:0000256" key="6">
    <source>
        <dbReference type="ARBA" id="ARBA00022643"/>
    </source>
</evidence>
<evidence type="ECO:0000313" key="13">
    <source>
        <dbReference type="EMBL" id="RTR25817.1"/>
    </source>
</evidence>
<dbReference type="FunFam" id="3.60.150.10:FF:000002">
    <property type="entry name" value="Chorismate synthase"/>
    <property type="match status" value="1"/>
</dbReference>
<dbReference type="PANTHER" id="PTHR21085:SF0">
    <property type="entry name" value="CHORISMATE SYNTHASE"/>
    <property type="match status" value="1"/>
</dbReference>
<comment type="caution">
    <text evidence="13">The sequence shown here is derived from an EMBL/GenBank/DDBJ whole genome shotgun (WGS) entry which is preliminary data.</text>
</comment>
<comment type="cofactor">
    <cofactor evidence="11 12">
        <name>FMNH2</name>
        <dbReference type="ChEBI" id="CHEBI:57618"/>
    </cofactor>
    <text evidence="11 12">Reduced FMN (FMNH(2)).</text>
</comment>
<dbReference type="PROSITE" id="PS00788">
    <property type="entry name" value="CHORISMATE_SYNTHASE_2"/>
    <property type="match status" value="1"/>
</dbReference>
<protein>
    <recommendedName>
        <fullName evidence="3 11">Chorismate synthase</fullName>
        <shortName evidence="11">CS</shortName>
        <ecNumber evidence="3 11">4.2.3.5</ecNumber>
    </recommendedName>
    <alternativeName>
        <fullName evidence="11">5-enolpyruvylshikimate-3-phosphate phospholyase</fullName>
    </alternativeName>
</protein>
<name>A0A431VRH2_9DEIO</name>
<feature type="binding site" evidence="11">
    <location>
        <position position="291"/>
    </location>
    <ligand>
        <name>FMN</name>
        <dbReference type="ChEBI" id="CHEBI:58210"/>
    </ligand>
</feature>
<keyword evidence="5 11" id="KW-0285">Flavoprotein</keyword>
<sequence length="383" mass="41313">MRYLTAGESHGPRLTAIVEGLPSQLPLGKTDIDPWLRLRQGGYGRGRRMVIETDEVQLMSGVRGGVTTGAPVTLDIENRDFRNWTEIMAPESGNWPRKKALTDARPGHADLTGGIKYRHKDLRDVLERASARETAARVAVGAIALKLLGEVGIQGANFVRRLGPVEVASPFNWDALETIENSDLRTWDEDAAGQMRALIDQTKAAGDTLGGILEVRFRGLPVGLGSYAHWDRKLDSRIAAAVMSVQAMKGVEIGSAFENAARPGSGVHDALYRDEARGYRRDTNGAGGLEGGMTNGEELVIRVAMKPIATLMRPLPTVNVVTHEASDAARERSDTTAVPAAGVILQCVIGWVLADAVLEKFGGDTLPEIQERVAAARAYAAEY</sequence>
<dbReference type="GO" id="GO:0009073">
    <property type="term" value="P:aromatic amino acid family biosynthetic process"/>
    <property type="evidence" value="ECO:0007669"/>
    <property type="project" value="UniProtKB-KW"/>
</dbReference>
<feature type="binding site" evidence="11">
    <location>
        <position position="332"/>
    </location>
    <ligand>
        <name>FMN</name>
        <dbReference type="ChEBI" id="CHEBI:58210"/>
    </ligand>
</feature>
<evidence type="ECO:0000256" key="2">
    <source>
        <dbReference type="ARBA" id="ARBA00008014"/>
    </source>
</evidence>
<evidence type="ECO:0000256" key="5">
    <source>
        <dbReference type="ARBA" id="ARBA00022630"/>
    </source>
</evidence>
<keyword evidence="14" id="KW-1185">Reference proteome</keyword>
<dbReference type="Pfam" id="PF01264">
    <property type="entry name" value="Chorismate_synt"/>
    <property type="match status" value="1"/>
</dbReference>
<reference evidence="13 14" key="1">
    <citation type="submission" date="2018-12" db="EMBL/GenBank/DDBJ databases">
        <title>Deinococcus radiophilus ATCC 27603 genome sequencing and assembly.</title>
        <authorList>
            <person name="Maclea K.S."/>
            <person name="Maynard C.R."/>
        </authorList>
    </citation>
    <scope>NUCLEOTIDE SEQUENCE [LARGE SCALE GENOMIC DNA]</scope>
    <source>
        <strain evidence="13 14">ATCC 27603</strain>
    </source>
</reference>
<dbReference type="GO" id="GO:0009423">
    <property type="term" value="P:chorismate biosynthetic process"/>
    <property type="evidence" value="ECO:0007669"/>
    <property type="project" value="UniProtKB-UniRule"/>
</dbReference>